<dbReference type="Pfam" id="PF01717">
    <property type="entry name" value="Meth_synt_2"/>
    <property type="match status" value="1"/>
</dbReference>
<dbReference type="KEGG" id="aad:TC41_0322"/>
<dbReference type="HOGENOM" id="CLU_058877_0_0_9"/>
<dbReference type="Gene3D" id="3.20.20.210">
    <property type="match status" value="1"/>
</dbReference>
<dbReference type="NCBIfam" id="NF005085">
    <property type="entry name" value="PRK06520.1"/>
    <property type="match status" value="1"/>
</dbReference>
<feature type="domain" description="Cobalamin-independent methionine synthase MetE C-terminal/archaeal" evidence="1">
    <location>
        <begin position="20"/>
        <end position="370"/>
    </location>
</feature>
<accession>F8IKA2</accession>
<sequence>MIAMSHANLGHKPPFRADQVGSLLRPEPVKEARRRFFAGEIDQDTLTAVENDAIRQIVAKQKDIGLAAVTDGELRRSWWHFDFLEHLEGVQGYEPEQGGIQFHNVTTRPRAIRVVGKLGFPKGHPMLAHFRFLHDIAGEHVAKMTIPSPSMLHFRGELADGVYRDEDEMFHDLALAYQDAIRAFYDVGCRYLQLDDTAWAYLCSDEQKQQMMAKGWDPKRLEAKYAETINKALEAKPADMTITMHICRGNFRSTWISSGGYEPVAETLFQKLDIDGFFLEYDTERAGGFEPLRFVNRKSLTIVLGLITSKHGALEDKDEVKRRIDEATRYVPIEQLCLSPQCGFASTEEGNLLTEDEQWAKLRHVVEIAHEVWG</sequence>
<dbReference type="InterPro" id="IPR002629">
    <property type="entry name" value="Met_Synth_C/arc"/>
</dbReference>
<dbReference type="CDD" id="cd03311">
    <property type="entry name" value="CIMS_C_terminal_like"/>
    <property type="match status" value="1"/>
</dbReference>
<dbReference type="InterPro" id="IPR038071">
    <property type="entry name" value="UROD/MetE-like_sf"/>
</dbReference>
<dbReference type="AlphaFoldDB" id="F8IKA2"/>
<dbReference type="Proteomes" id="UP000000292">
    <property type="component" value="Chromosome"/>
</dbReference>
<dbReference type="eggNOG" id="COG0620">
    <property type="taxonomic scope" value="Bacteria"/>
</dbReference>
<evidence type="ECO:0000259" key="1">
    <source>
        <dbReference type="Pfam" id="PF01717"/>
    </source>
</evidence>
<dbReference type="GO" id="GO:0003871">
    <property type="term" value="F:5-methyltetrahydropteroyltriglutamate-homocysteine S-methyltransferase activity"/>
    <property type="evidence" value="ECO:0007669"/>
    <property type="project" value="InterPro"/>
</dbReference>
<dbReference type="GO" id="GO:0009086">
    <property type="term" value="P:methionine biosynthetic process"/>
    <property type="evidence" value="ECO:0007669"/>
    <property type="project" value="InterPro"/>
</dbReference>
<gene>
    <name evidence="2" type="ordered locus">TC41_0322</name>
</gene>
<evidence type="ECO:0000313" key="2">
    <source>
        <dbReference type="EMBL" id="AEJ42290.1"/>
    </source>
</evidence>
<dbReference type="PATRIC" id="fig|1048834.4.peg.300"/>
<dbReference type="GO" id="GO:0008270">
    <property type="term" value="F:zinc ion binding"/>
    <property type="evidence" value="ECO:0007669"/>
    <property type="project" value="InterPro"/>
</dbReference>
<dbReference type="PANTHER" id="PTHR43844">
    <property type="entry name" value="METHIONINE SYNTHASE"/>
    <property type="match status" value="1"/>
</dbReference>
<dbReference type="SUPFAM" id="SSF51726">
    <property type="entry name" value="UROD/MetE-like"/>
    <property type="match status" value="1"/>
</dbReference>
<protein>
    <submittedName>
        <fullName evidence="2">Methionine synthase vitamin-B12 independent</fullName>
    </submittedName>
</protein>
<dbReference type="EMBL" id="CP002902">
    <property type="protein sequence ID" value="AEJ42290.1"/>
    <property type="molecule type" value="Genomic_DNA"/>
</dbReference>
<reference evidence="2 3" key="1">
    <citation type="journal article" date="2011" name="J. Bacteriol.">
        <title>Complete Genome Sequence of Alicyclobacillus acidocaldarius Strain Tc-4-1.</title>
        <authorList>
            <person name="Chen Y."/>
            <person name="He Y."/>
            <person name="Zhang B."/>
            <person name="Yang J."/>
            <person name="Li W."/>
            <person name="Dong Z."/>
            <person name="Hu S."/>
        </authorList>
    </citation>
    <scope>NUCLEOTIDE SEQUENCE [LARGE SCALE GENOMIC DNA]</scope>
    <source>
        <strain evidence="2 3">Tc-4-1</strain>
    </source>
</reference>
<dbReference type="STRING" id="1048834.TC41_0322"/>
<evidence type="ECO:0000313" key="3">
    <source>
        <dbReference type="Proteomes" id="UP000000292"/>
    </source>
</evidence>
<reference evidence="3" key="2">
    <citation type="submission" date="2011-06" db="EMBL/GenBank/DDBJ databases">
        <title>The complete genome sequence of Alicyclobacillus acidocaldarius sp. Tc-4-1.</title>
        <authorList>
            <person name="Chen Y."/>
            <person name="He Y."/>
            <person name="Dong Z."/>
            <person name="Hu S."/>
        </authorList>
    </citation>
    <scope>NUCLEOTIDE SEQUENCE [LARGE SCALE GENOMIC DNA]</scope>
    <source>
        <strain evidence="3">Tc-4-1</strain>
    </source>
</reference>
<organism evidence="2 3">
    <name type="scientific">Alicyclobacillus acidocaldarius (strain Tc-4-1)</name>
    <name type="common">Bacillus acidocaldarius</name>
    <dbReference type="NCBI Taxonomy" id="1048834"/>
    <lineage>
        <taxon>Bacteria</taxon>
        <taxon>Bacillati</taxon>
        <taxon>Bacillota</taxon>
        <taxon>Bacilli</taxon>
        <taxon>Bacillales</taxon>
        <taxon>Alicyclobacillaceae</taxon>
        <taxon>Alicyclobacillus</taxon>
    </lineage>
</organism>
<proteinExistence type="predicted"/>
<dbReference type="PANTHER" id="PTHR43844:SF1">
    <property type="entry name" value="METHIONINE SYNTHASE"/>
    <property type="match status" value="1"/>
</dbReference>
<name>F8IKA2_ALIAT</name>